<evidence type="ECO:0000256" key="3">
    <source>
        <dbReference type="ARBA" id="ARBA00051258"/>
    </source>
</evidence>
<evidence type="ECO:0000313" key="9">
    <source>
        <dbReference type="EMBL" id="REL27443.1"/>
    </source>
</evidence>
<comment type="function">
    <text evidence="5">Decarboxylates OPET (5-oxo-pent-3-ene-1,2,5-tricarboxylic acid) into HHDD (2-hydroxy-hept-2,4-diene-1,7-dioate) and isomerizes it to OHED (2-oxo-hept-3-ene-1,7-dioate).</text>
</comment>
<dbReference type="InterPro" id="IPR011234">
    <property type="entry name" value="Fumarylacetoacetase-like_C"/>
</dbReference>
<evidence type="ECO:0000256" key="7">
    <source>
        <dbReference type="ARBA" id="ARBA00060680"/>
    </source>
</evidence>
<sequence length="281" mass="30294">MKLLRFGAVGAEKPGILDSQGNIRDLSSAVPDIDGQTLSQANLSRLSAMDIKSLPIVDAETRLGACVNNVGKFICIGLNYADHAAESNMPIPDEPEVFSKFTSAISGPNDHIIKPKNSTKLDWEVELAIVIGKSASYVSEQDAEDYIAGYCICNDISERNFQLERGCQWDKGKGCDTFGPLGPYLVTKDEISDITNVAMWLEVNGKRYQNGNTNTMIFSPAYIVSYLSQFTTLQPGDVISTGTPPGVGLGQTPPTYLSVGDEISLGIDGMGVQKQVVVECE</sequence>
<comment type="catalytic activity">
    <reaction evidence="4">
        <text>(2E,4Z)-5-hydroxypenta-2,4-diene-1,2,5-tricarboxylate = (3E,5R)-5-carboxy-2-oxohept-3-enedioate</text>
        <dbReference type="Rhea" id="RHEA:18813"/>
        <dbReference type="ChEBI" id="CHEBI:47961"/>
        <dbReference type="ChEBI" id="CHEBI:87491"/>
        <dbReference type="EC" id="5.3.3.10"/>
    </reaction>
</comment>
<evidence type="ECO:0000256" key="6">
    <source>
        <dbReference type="ARBA" id="ARBA00060569"/>
    </source>
</evidence>
<dbReference type="GO" id="GO:0016787">
    <property type="term" value="F:hydrolase activity"/>
    <property type="evidence" value="ECO:0007669"/>
    <property type="project" value="UniProtKB-KW"/>
</dbReference>
<comment type="catalytic activity">
    <reaction evidence="3">
        <text>(3E,5R)-5-carboxy-2-oxohept-3-enedioate + H(+) = (4Z)-2-oxohept-4-enedioate + CO2</text>
        <dbReference type="Rhea" id="RHEA:14397"/>
        <dbReference type="ChEBI" id="CHEBI:15378"/>
        <dbReference type="ChEBI" id="CHEBI:16526"/>
        <dbReference type="ChEBI" id="CHEBI:87491"/>
        <dbReference type="ChEBI" id="CHEBI:87507"/>
        <dbReference type="EC" id="4.1.1.68"/>
    </reaction>
</comment>
<dbReference type="Pfam" id="PF01557">
    <property type="entry name" value="FAA_hydrolase"/>
    <property type="match status" value="1"/>
</dbReference>
<comment type="caution">
    <text evidence="9">The sequence shown here is derived from an EMBL/GenBank/DDBJ whole genome shotgun (WGS) entry which is preliminary data.</text>
</comment>
<accession>A0A3E0TSI6</accession>
<organism evidence="9 10">
    <name type="scientific">Thalassotalea euphylliae</name>
    <dbReference type="NCBI Taxonomy" id="1655234"/>
    <lineage>
        <taxon>Bacteria</taxon>
        <taxon>Pseudomonadati</taxon>
        <taxon>Pseudomonadota</taxon>
        <taxon>Gammaproteobacteria</taxon>
        <taxon>Alteromonadales</taxon>
        <taxon>Colwelliaceae</taxon>
        <taxon>Thalassotalea</taxon>
    </lineage>
</organism>
<dbReference type="Proteomes" id="UP000256478">
    <property type="component" value="Unassembled WGS sequence"/>
</dbReference>
<dbReference type="GO" id="GO:0018800">
    <property type="term" value="F:5-oxopent-3-ene-1,2,5-tricarboxylate decarboxylase activity"/>
    <property type="evidence" value="ECO:0007669"/>
    <property type="project" value="UniProtKB-EC"/>
</dbReference>
<feature type="domain" description="Fumarylacetoacetase-like C-terminal" evidence="8">
    <location>
        <begin position="72"/>
        <end position="278"/>
    </location>
</feature>
<dbReference type="OrthoDB" id="9805307at2"/>
<comment type="pathway">
    <text evidence="6">Aromatic compound metabolism; 4-hydroxyphenylacetate degradation; pyruvate and succinate semialdehyde from 4-hydroxyphenylacetate: step 4/7.</text>
</comment>
<protein>
    <submittedName>
        <fullName evidence="9">FAA hydrolase family protein</fullName>
    </submittedName>
</protein>
<evidence type="ECO:0000313" key="10">
    <source>
        <dbReference type="Proteomes" id="UP000256478"/>
    </source>
</evidence>
<evidence type="ECO:0000256" key="2">
    <source>
        <dbReference type="ARBA" id="ARBA00022723"/>
    </source>
</evidence>
<dbReference type="AlphaFoldDB" id="A0A3E0TSI6"/>
<dbReference type="Gene3D" id="3.90.850.10">
    <property type="entry name" value="Fumarylacetoacetase-like, C-terminal domain"/>
    <property type="match status" value="1"/>
</dbReference>
<evidence type="ECO:0000259" key="8">
    <source>
        <dbReference type="Pfam" id="PF01557"/>
    </source>
</evidence>
<dbReference type="PANTHER" id="PTHR42796:SF4">
    <property type="entry name" value="FUMARYLACETOACETATE HYDROLASE DOMAIN-CONTAINING PROTEIN 2A"/>
    <property type="match status" value="1"/>
</dbReference>
<comment type="pathway">
    <text evidence="7">Aromatic compound metabolism; 4-hydroxyphenylacetate degradation; pyruvate and succinate semialdehyde from 4-hydroxyphenylacetate: step 5/7.</text>
</comment>
<dbReference type="GO" id="GO:0008704">
    <property type="term" value="F:5-carboxymethyl-2-hydroxymuconate delta-isomerase activity"/>
    <property type="evidence" value="ECO:0007669"/>
    <property type="project" value="UniProtKB-EC"/>
</dbReference>
<dbReference type="InterPro" id="IPR051121">
    <property type="entry name" value="FAH"/>
</dbReference>
<dbReference type="GO" id="GO:0019752">
    <property type="term" value="P:carboxylic acid metabolic process"/>
    <property type="evidence" value="ECO:0007669"/>
    <property type="project" value="UniProtKB-ARBA"/>
</dbReference>
<dbReference type="GO" id="GO:0046872">
    <property type="term" value="F:metal ion binding"/>
    <property type="evidence" value="ECO:0007669"/>
    <property type="project" value="UniProtKB-KW"/>
</dbReference>
<dbReference type="PANTHER" id="PTHR42796">
    <property type="entry name" value="FUMARYLACETOACETATE HYDROLASE DOMAIN-CONTAINING PROTEIN 2A-RELATED"/>
    <property type="match status" value="1"/>
</dbReference>
<dbReference type="InterPro" id="IPR036663">
    <property type="entry name" value="Fumarylacetoacetase_C_sf"/>
</dbReference>
<comment type="similarity">
    <text evidence="1">Belongs to the FAH family.</text>
</comment>
<name>A0A3E0TSI6_9GAMM</name>
<evidence type="ECO:0000256" key="4">
    <source>
        <dbReference type="ARBA" id="ARBA00052790"/>
    </source>
</evidence>
<keyword evidence="2" id="KW-0479">Metal-binding</keyword>
<keyword evidence="9" id="KW-0378">Hydrolase</keyword>
<dbReference type="FunFam" id="3.90.850.10:FF:000002">
    <property type="entry name" value="2-hydroxyhepta-2,4-diene-1,7-dioate isomerase"/>
    <property type="match status" value="1"/>
</dbReference>
<gene>
    <name evidence="9" type="ORF">DXX93_13295</name>
</gene>
<evidence type="ECO:0000256" key="1">
    <source>
        <dbReference type="ARBA" id="ARBA00010211"/>
    </source>
</evidence>
<dbReference type="SUPFAM" id="SSF56529">
    <property type="entry name" value="FAH"/>
    <property type="match status" value="1"/>
</dbReference>
<evidence type="ECO:0000256" key="5">
    <source>
        <dbReference type="ARBA" id="ARBA00057150"/>
    </source>
</evidence>
<dbReference type="EMBL" id="QUOU01000001">
    <property type="protein sequence ID" value="REL27443.1"/>
    <property type="molecule type" value="Genomic_DNA"/>
</dbReference>
<dbReference type="RefSeq" id="WP_116008523.1">
    <property type="nucleotide sequence ID" value="NZ_QUOU01000001.1"/>
</dbReference>
<reference evidence="9 10" key="1">
    <citation type="submission" date="2018-08" db="EMBL/GenBank/DDBJ databases">
        <title>Thalassotalea euphylliae genome.</title>
        <authorList>
            <person name="Summers S."/>
            <person name="Rice S.A."/>
            <person name="Freckelton M.L."/>
            <person name="Nedved B.T."/>
            <person name="Hadfield M.G."/>
        </authorList>
    </citation>
    <scope>NUCLEOTIDE SEQUENCE [LARGE SCALE GENOMIC DNA]</scope>
    <source>
        <strain evidence="9 10">H1</strain>
    </source>
</reference>
<proteinExistence type="inferred from homology"/>